<gene>
    <name evidence="12" type="ORF">QO015_002490</name>
</gene>
<evidence type="ECO:0000256" key="5">
    <source>
        <dbReference type="ARBA" id="ARBA00038437"/>
    </source>
</evidence>
<dbReference type="SMART" id="SM00490">
    <property type="entry name" value="HELICc"/>
    <property type="match status" value="1"/>
</dbReference>
<feature type="domain" description="DEAD-box RNA helicase Q" evidence="11">
    <location>
        <begin position="5"/>
        <end position="33"/>
    </location>
</feature>
<accession>A0ABU0M7C9</accession>
<dbReference type="InterPro" id="IPR014001">
    <property type="entry name" value="Helicase_ATP-bd"/>
</dbReference>
<dbReference type="GO" id="GO:0003724">
    <property type="term" value="F:RNA helicase activity"/>
    <property type="evidence" value="ECO:0007669"/>
    <property type="project" value="UniProtKB-EC"/>
</dbReference>
<evidence type="ECO:0000256" key="6">
    <source>
        <dbReference type="PROSITE-ProRule" id="PRU00552"/>
    </source>
</evidence>
<dbReference type="Pfam" id="PF00270">
    <property type="entry name" value="DEAD"/>
    <property type="match status" value="1"/>
</dbReference>
<protein>
    <submittedName>
        <fullName evidence="12">ATP-dependent RNA helicase RhlE</fullName>
        <ecNumber evidence="12">3.6.4.13</ecNumber>
    </submittedName>
</protein>
<dbReference type="GO" id="GO:0016787">
    <property type="term" value="F:hydrolase activity"/>
    <property type="evidence" value="ECO:0007669"/>
    <property type="project" value="UniProtKB-KW"/>
</dbReference>
<dbReference type="CDD" id="cd18787">
    <property type="entry name" value="SF2_C_DEAD"/>
    <property type="match status" value="1"/>
</dbReference>
<evidence type="ECO:0000313" key="12">
    <source>
        <dbReference type="EMBL" id="MDQ0516877.1"/>
    </source>
</evidence>
<reference evidence="12 13" key="1">
    <citation type="submission" date="2023-07" db="EMBL/GenBank/DDBJ databases">
        <title>Genomic Encyclopedia of Type Strains, Phase IV (KMG-IV): sequencing the most valuable type-strain genomes for metagenomic binning, comparative biology and taxonomic classification.</title>
        <authorList>
            <person name="Goeker M."/>
        </authorList>
    </citation>
    <scope>NUCLEOTIDE SEQUENCE [LARGE SCALE GENOMIC DNA]</scope>
    <source>
        <strain evidence="12 13">B1-1</strain>
    </source>
</reference>
<feature type="domain" description="Helicase C-terminal" evidence="10">
    <location>
        <begin position="238"/>
        <end position="382"/>
    </location>
</feature>
<evidence type="ECO:0000259" key="10">
    <source>
        <dbReference type="PROSITE" id="PS51194"/>
    </source>
</evidence>
<dbReference type="Pfam" id="PF00271">
    <property type="entry name" value="Helicase_C"/>
    <property type="match status" value="1"/>
</dbReference>
<keyword evidence="2 7" id="KW-0378">Hydrolase</keyword>
<dbReference type="InterPro" id="IPR027417">
    <property type="entry name" value="P-loop_NTPase"/>
</dbReference>
<feature type="region of interest" description="Disordered" evidence="8">
    <location>
        <begin position="378"/>
        <end position="422"/>
    </location>
</feature>
<dbReference type="InterPro" id="IPR044742">
    <property type="entry name" value="DEAD/DEAH_RhlB"/>
</dbReference>
<comment type="similarity">
    <text evidence="5 7">Belongs to the DEAD box helicase family.</text>
</comment>
<evidence type="ECO:0000256" key="7">
    <source>
        <dbReference type="RuleBase" id="RU000492"/>
    </source>
</evidence>
<dbReference type="SUPFAM" id="SSF52540">
    <property type="entry name" value="P-loop containing nucleoside triphosphate hydrolases"/>
    <property type="match status" value="1"/>
</dbReference>
<dbReference type="PROSITE" id="PS00039">
    <property type="entry name" value="DEAD_ATP_HELICASE"/>
    <property type="match status" value="1"/>
</dbReference>
<feature type="compositionally biased region" description="Basic and acidic residues" evidence="8">
    <location>
        <begin position="389"/>
        <end position="402"/>
    </location>
</feature>
<keyword evidence="3 7" id="KW-0347">Helicase</keyword>
<dbReference type="Proteomes" id="UP001223743">
    <property type="component" value="Unassembled WGS sequence"/>
</dbReference>
<evidence type="ECO:0000256" key="8">
    <source>
        <dbReference type="SAM" id="MobiDB-lite"/>
    </source>
</evidence>
<dbReference type="PROSITE" id="PS51195">
    <property type="entry name" value="Q_MOTIF"/>
    <property type="match status" value="1"/>
</dbReference>
<dbReference type="Gene3D" id="3.40.50.300">
    <property type="entry name" value="P-loop containing nucleotide triphosphate hydrolases"/>
    <property type="match status" value="2"/>
</dbReference>
<feature type="compositionally biased region" description="Basic residues" evidence="8">
    <location>
        <begin position="407"/>
        <end position="422"/>
    </location>
</feature>
<sequence>MNQSKNFADLALAEPLLRALGAAGLVTPTPIQAEAIPALLEGRDMLGIAQTGTGKTAAFGLPLLQHLARRAEGLQPKSVRALILAPTRELAMQIDEELRKFGRFLGIRHALVFGGVGHTPQIRALEKGVDILVATPGRLLDHLDSGVVKLDRVQYLVLDEADRMLDMGFVRDVMKIVGRLPEERQSLLFSATMPAEVAQLSKRILKDPLRVEVTPEVVTVERIDQRLYHVPAGEKRGFLVDLLSDETMRRVIVFTRTKHGADRVAQHLSKARIETLALHGNKSQGARQKALAGFKDGSLRVLVATDIAARGIDVSDVTHVVNFDLPDEPEAYVHRIGRTARAGREGVAYSLFDAGESQRLKAIERLIRRPIPEVATRYKLHAPSSRPVADSDRGADLQREGRPMPQKSKKNRWRSQQRRRAA</sequence>
<keyword evidence="4 7" id="KW-0067">ATP-binding</keyword>
<feature type="domain" description="Helicase ATP-binding" evidence="9">
    <location>
        <begin position="36"/>
        <end position="211"/>
    </location>
</feature>
<dbReference type="InterPro" id="IPR050079">
    <property type="entry name" value="DEAD_box_RNA_helicase"/>
</dbReference>
<dbReference type="RefSeq" id="WP_307289999.1">
    <property type="nucleotide sequence ID" value="NZ_JAUSWJ010000001.1"/>
</dbReference>
<evidence type="ECO:0000259" key="11">
    <source>
        <dbReference type="PROSITE" id="PS51195"/>
    </source>
</evidence>
<dbReference type="CDD" id="cd00268">
    <property type="entry name" value="DEADc"/>
    <property type="match status" value="1"/>
</dbReference>
<dbReference type="PANTHER" id="PTHR47959">
    <property type="entry name" value="ATP-DEPENDENT RNA HELICASE RHLE-RELATED"/>
    <property type="match status" value="1"/>
</dbReference>
<dbReference type="InterPro" id="IPR014014">
    <property type="entry name" value="RNA_helicase_DEAD_Q_motif"/>
</dbReference>
<name>A0ABU0M7C9_9HYPH</name>
<dbReference type="InterPro" id="IPR011545">
    <property type="entry name" value="DEAD/DEAH_box_helicase_dom"/>
</dbReference>
<evidence type="ECO:0000256" key="4">
    <source>
        <dbReference type="ARBA" id="ARBA00022840"/>
    </source>
</evidence>
<dbReference type="InterPro" id="IPR000629">
    <property type="entry name" value="RNA-helicase_DEAD-box_CS"/>
</dbReference>
<dbReference type="InterPro" id="IPR001650">
    <property type="entry name" value="Helicase_C-like"/>
</dbReference>
<evidence type="ECO:0000256" key="3">
    <source>
        <dbReference type="ARBA" id="ARBA00022806"/>
    </source>
</evidence>
<proteinExistence type="inferred from homology"/>
<evidence type="ECO:0000256" key="1">
    <source>
        <dbReference type="ARBA" id="ARBA00022741"/>
    </source>
</evidence>
<feature type="short sequence motif" description="Q motif" evidence="6">
    <location>
        <begin position="5"/>
        <end position="33"/>
    </location>
</feature>
<keyword evidence="1 7" id="KW-0547">Nucleotide-binding</keyword>
<dbReference type="PROSITE" id="PS51192">
    <property type="entry name" value="HELICASE_ATP_BIND_1"/>
    <property type="match status" value="1"/>
</dbReference>
<evidence type="ECO:0000313" key="13">
    <source>
        <dbReference type="Proteomes" id="UP001223743"/>
    </source>
</evidence>
<dbReference type="EC" id="3.6.4.13" evidence="12"/>
<dbReference type="PROSITE" id="PS51194">
    <property type="entry name" value="HELICASE_CTER"/>
    <property type="match status" value="1"/>
</dbReference>
<organism evidence="12 13">
    <name type="scientific">Kaistia geumhonensis</name>
    <dbReference type="NCBI Taxonomy" id="410839"/>
    <lineage>
        <taxon>Bacteria</taxon>
        <taxon>Pseudomonadati</taxon>
        <taxon>Pseudomonadota</taxon>
        <taxon>Alphaproteobacteria</taxon>
        <taxon>Hyphomicrobiales</taxon>
        <taxon>Kaistiaceae</taxon>
        <taxon>Kaistia</taxon>
    </lineage>
</organism>
<keyword evidence="13" id="KW-1185">Reference proteome</keyword>
<dbReference type="EMBL" id="JAUSWJ010000001">
    <property type="protein sequence ID" value="MDQ0516877.1"/>
    <property type="molecule type" value="Genomic_DNA"/>
</dbReference>
<evidence type="ECO:0000256" key="2">
    <source>
        <dbReference type="ARBA" id="ARBA00022801"/>
    </source>
</evidence>
<dbReference type="PANTHER" id="PTHR47959:SF13">
    <property type="entry name" value="ATP-DEPENDENT RNA HELICASE RHLE"/>
    <property type="match status" value="1"/>
</dbReference>
<comment type="caution">
    <text evidence="12">The sequence shown here is derived from an EMBL/GenBank/DDBJ whole genome shotgun (WGS) entry which is preliminary data.</text>
</comment>
<evidence type="ECO:0000259" key="9">
    <source>
        <dbReference type="PROSITE" id="PS51192"/>
    </source>
</evidence>
<dbReference type="SMART" id="SM00487">
    <property type="entry name" value="DEXDc"/>
    <property type="match status" value="1"/>
</dbReference>